<sequence length="70" mass="7263">SRTAPPTVTGLHGPPTRPNKTAHGPLWGAIDSARTRFEAAADHTDSRTAPPTVTGLHGPPTRPNKTAHGP</sequence>
<name>A0ABV5Z309_9ACTN</name>
<gene>
    <name evidence="2" type="ORF">ACFFNX_51365</name>
</gene>
<dbReference type="EMBL" id="JBHLZP010001168">
    <property type="protein sequence ID" value="MFB9840572.1"/>
    <property type="molecule type" value="Genomic_DNA"/>
</dbReference>
<feature type="region of interest" description="Disordered" evidence="1">
    <location>
        <begin position="1"/>
        <end position="70"/>
    </location>
</feature>
<organism evidence="2 3">
    <name type="scientific">Actinoallomurus acaciae</name>
    <dbReference type="NCBI Taxonomy" id="502577"/>
    <lineage>
        <taxon>Bacteria</taxon>
        <taxon>Bacillati</taxon>
        <taxon>Actinomycetota</taxon>
        <taxon>Actinomycetes</taxon>
        <taxon>Streptosporangiales</taxon>
        <taxon>Thermomonosporaceae</taxon>
        <taxon>Actinoallomurus</taxon>
    </lineage>
</organism>
<evidence type="ECO:0000313" key="3">
    <source>
        <dbReference type="Proteomes" id="UP001589627"/>
    </source>
</evidence>
<feature type="compositionally biased region" description="Basic and acidic residues" evidence="1">
    <location>
        <begin position="33"/>
        <end position="46"/>
    </location>
</feature>
<accession>A0ABV5Z309</accession>
<evidence type="ECO:0000256" key="1">
    <source>
        <dbReference type="SAM" id="MobiDB-lite"/>
    </source>
</evidence>
<keyword evidence="3" id="KW-1185">Reference proteome</keyword>
<protein>
    <recommendedName>
        <fullName evidence="4">Transposase</fullName>
    </recommendedName>
</protein>
<dbReference type="Proteomes" id="UP001589627">
    <property type="component" value="Unassembled WGS sequence"/>
</dbReference>
<proteinExistence type="predicted"/>
<feature type="non-terminal residue" evidence="2">
    <location>
        <position position="70"/>
    </location>
</feature>
<evidence type="ECO:0008006" key="4">
    <source>
        <dbReference type="Google" id="ProtNLM"/>
    </source>
</evidence>
<reference evidence="2 3" key="1">
    <citation type="submission" date="2024-09" db="EMBL/GenBank/DDBJ databases">
        <authorList>
            <person name="Sun Q."/>
            <person name="Mori K."/>
        </authorList>
    </citation>
    <scope>NUCLEOTIDE SEQUENCE [LARGE SCALE GENOMIC DNA]</scope>
    <source>
        <strain evidence="2 3">TBRC 0563</strain>
    </source>
</reference>
<comment type="caution">
    <text evidence="2">The sequence shown here is derived from an EMBL/GenBank/DDBJ whole genome shotgun (WGS) entry which is preliminary data.</text>
</comment>
<evidence type="ECO:0000313" key="2">
    <source>
        <dbReference type="EMBL" id="MFB9840572.1"/>
    </source>
</evidence>
<feature type="non-terminal residue" evidence="2">
    <location>
        <position position="1"/>
    </location>
</feature>